<evidence type="ECO:0000256" key="5">
    <source>
        <dbReference type="ARBA" id="ARBA00022618"/>
    </source>
</evidence>
<accession>A0A8J7PHP2</accession>
<dbReference type="GO" id="GO:0008360">
    <property type="term" value="P:regulation of cell shape"/>
    <property type="evidence" value="ECO:0007669"/>
    <property type="project" value="UniProtKB-KW"/>
</dbReference>
<comment type="pathway">
    <text evidence="2 9 10">Cell wall biogenesis; peptidoglycan biosynthesis.</text>
</comment>
<keyword evidence="3 9" id="KW-0963">Cytoplasm</keyword>
<dbReference type="UniPathway" id="UPA00219"/>
<feature type="binding site" evidence="9">
    <location>
        <begin position="123"/>
        <end position="129"/>
    </location>
    <ligand>
        <name>ATP</name>
        <dbReference type="ChEBI" id="CHEBI:30616"/>
    </ligand>
</feature>
<evidence type="ECO:0000259" key="11">
    <source>
        <dbReference type="Pfam" id="PF02875"/>
    </source>
</evidence>
<dbReference type="PANTHER" id="PTHR43692">
    <property type="entry name" value="UDP-N-ACETYLMURAMOYLALANINE--D-GLUTAMATE LIGASE"/>
    <property type="match status" value="1"/>
</dbReference>
<evidence type="ECO:0000256" key="1">
    <source>
        <dbReference type="ARBA" id="ARBA00004496"/>
    </source>
</evidence>
<dbReference type="GO" id="GO:0009252">
    <property type="term" value="P:peptidoglycan biosynthetic process"/>
    <property type="evidence" value="ECO:0007669"/>
    <property type="project" value="UniProtKB-UniRule"/>
</dbReference>
<dbReference type="GO" id="GO:0004326">
    <property type="term" value="F:tetrahydrofolylpolyglutamate synthase activity"/>
    <property type="evidence" value="ECO:0007669"/>
    <property type="project" value="InterPro"/>
</dbReference>
<evidence type="ECO:0000313" key="14">
    <source>
        <dbReference type="Proteomes" id="UP000664277"/>
    </source>
</evidence>
<dbReference type="InterPro" id="IPR004101">
    <property type="entry name" value="Mur_ligase_C"/>
</dbReference>
<keyword evidence="8 9" id="KW-0131">Cell cycle</keyword>
<organism evidence="13 14">
    <name type="scientific">Candidatus Obscuribacter phosphatis</name>
    <dbReference type="NCBI Taxonomy" id="1906157"/>
    <lineage>
        <taxon>Bacteria</taxon>
        <taxon>Bacillati</taxon>
        <taxon>Candidatus Melainabacteria</taxon>
        <taxon>Candidatus Obscuribacterales</taxon>
        <taxon>Candidatus Obscuribacteraceae</taxon>
        <taxon>Candidatus Obscuribacter</taxon>
    </lineage>
</organism>
<evidence type="ECO:0000256" key="9">
    <source>
        <dbReference type="HAMAP-Rule" id="MF_00639"/>
    </source>
</evidence>
<dbReference type="Gene3D" id="3.40.50.720">
    <property type="entry name" value="NAD(P)-binding Rossmann-like Domain"/>
    <property type="match status" value="1"/>
</dbReference>
<dbReference type="Gene3D" id="3.90.190.20">
    <property type="entry name" value="Mur ligase, C-terminal domain"/>
    <property type="match status" value="1"/>
</dbReference>
<evidence type="ECO:0000256" key="4">
    <source>
        <dbReference type="ARBA" id="ARBA00022598"/>
    </source>
</evidence>
<evidence type="ECO:0000256" key="6">
    <source>
        <dbReference type="ARBA" id="ARBA00022741"/>
    </source>
</evidence>
<dbReference type="InterPro" id="IPR005762">
    <property type="entry name" value="MurD"/>
</dbReference>
<dbReference type="GO" id="GO:0071555">
    <property type="term" value="P:cell wall organization"/>
    <property type="evidence" value="ECO:0007669"/>
    <property type="project" value="UniProtKB-KW"/>
</dbReference>
<dbReference type="PROSITE" id="PS01011">
    <property type="entry name" value="FOLYLPOLYGLU_SYNT_1"/>
    <property type="match status" value="1"/>
</dbReference>
<dbReference type="SUPFAM" id="SSF53623">
    <property type="entry name" value="MurD-like peptide ligases, catalytic domain"/>
    <property type="match status" value="1"/>
</dbReference>
<dbReference type="Pfam" id="PF08245">
    <property type="entry name" value="Mur_ligase_M"/>
    <property type="match status" value="1"/>
</dbReference>
<sequence length="459" mass="50250">MADWKNKRVSILGLGRSGLAAASYLHERGAQVLLSESQPREKVKPDLLSKLSTLNIEVEFGGHTERTVSWPELIITSPGIPPRAEVITRARSLKKEVISDIELAYRETREGGDKPLPFIAVTGTNGKSTTTALISYILEFAGRNAPACGNIGVPIMSLLDGRPLDFLVVEVSSYQLEYSPTFAPFVGVWLNLTPDHVDWHGSLDAYIDAKRSMFKNQSLSDYAVLNMDDSVVASTIYAGEYFPFSVDGECATAIQGAYLQDEFFCANYGSRSRVVCHQSEVRIIGKHNQENCLAAISAGLLAGLNEKEIKAGLTTFTALEHRLEYVATIDGVAYYNDSKATNTDSTIKALESFPNNRVVLIAGGKDKGTSLNELVQVVKKYASSVILIGEAKERFERALRNGGYSEVYPVDSLEEAVTLGGKLNKGPVLLSPACASFDMFKDFEDRGRVFKELVHARTK</sequence>
<keyword evidence="5 9" id="KW-0132">Cell division</keyword>
<keyword evidence="9 10" id="KW-0961">Cell wall biogenesis/degradation</keyword>
<dbReference type="InterPro" id="IPR036565">
    <property type="entry name" value="Mur-like_cat_sf"/>
</dbReference>
<dbReference type="EMBL" id="JAFLCK010000029">
    <property type="protein sequence ID" value="MBN8662003.1"/>
    <property type="molecule type" value="Genomic_DNA"/>
</dbReference>
<evidence type="ECO:0000259" key="12">
    <source>
        <dbReference type="Pfam" id="PF08245"/>
    </source>
</evidence>
<comment type="catalytic activity">
    <reaction evidence="9 10">
        <text>UDP-N-acetyl-alpha-D-muramoyl-L-alanine + D-glutamate + ATP = UDP-N-acetyl-alpha-D-muramoyl-L-alanyl-D-glutamate + ADP + phosphate + H(+)</text>
        <dbReference type="Rhea" id="RHEA:16429"/>
        <dbReference type="ChEBI" id="CHEBI:15378"/>
        <dbReference type="ChEBI" id="CHEBI:29986"/>
        <dbReference type="ChEBI" id="CHEBI:30616"/>
        <dbReference type="ChEBI" id="CHEBI:43474"/>
        <dbReference type="ChEBI" id="CHEBI:83898"/>
        <dbReference type="ChEBI" id="CHEBI:83900"/>
        <dbReference type="ChEBI" id="CHEBI:456216"/>
        <dbReference type="EC" id="6.3.2.9"/>
    </reaction>
</comment>
<evidence type="ECO:0000256" key="10">
    <source>
        <dbReference type="RuleBase" id="RU003664"/>
    </source>
</evidence>
<dbReference type="GO" id="GO:0008764">
    <property type="term" value="F:UDP-N-acetylmuramoylalanine-D-glutamate ligase activity"/>
    <property type="evidence" value="ECO:0007669"/>
    <property type="project" value="UniProtKB-UniRule"/>
</dbReference>
<dbReference type="GO" id="GO:0051301">
    <property type="term" value="P:cell division"/>
    <property type="evidence" value="ECO:0007669"/>
    <property type="project" value="UniProtKB-KW"/>
</dbReference>
<evidence type="ECO:0000256" key="8">
    <source>
        <dbReference type="ARBA" id="ARBA00023306"/>
    </source>
</evidence>
<gene>
    <name evidence="9 13" type="primary">murD</name>
    <name evidence="13" type="ORF">J0M35_16665</name>
</gene>
<name>A0A8J7PHP2_9BACT</name>
<comment type="subcellular location">
    <subcellularLocation>
        <location evidence="1 9 10">Cytoplasm</location>
    </subcellularLocation>
</comment>
<dbReference type="InterPro" id="IPR036615">
    <property type="entry name" value="Mur_ligase_C_dom_sf"/>
</dbReference>
<evidence type="ECO:0000313" key="13">
    <source>
        <dbReference type="EMBL" id="MBN8662003.1"/>
    </source>
</evidence>
<proteinExistence type="inferred from homology"/>
<reference evidence="13" key="1">
    <citation type="submission" date="2021-02" db="EMBL/GenBank/DDBJ databases">
        <title>Genome-Resolved Metagenomics of a Microbial Community Performing Photosynthetic Biological Nutrient Removal.</title>
        <authorList>
            <person name="Mcdaniel E.A."/>
        </authorList>
    </citation>
    <scope>NUCLEOTIDE SEQUENCE</scope>
    <source>
        <strain evidence="13">UWPOB_OBS1</strain>
    </source>
</reference>
<comment type="caution">
    <text evidence="13">The sequence shown here is derived from an EMBL/GenBank/DDBJ whole genome shotgun (WGS) entry which is preliminary data.</text>
</comment>
<dbReference type="GO" id="GO:0005524">
    <property type="term" value="F:ATP binding"/>
    <property type="evidence" value="ECO:0007669"/>
    <property type="project" value="UniProtKB-UniRule"/>
</dbReference>
<dbReference type="NCBIfam" id="TIGR01087">
    <property type="entry name" value="murD"/>
    <property type="match status" value="1"/>
</dbReference>
<comment type="similarity">
    <text evidence="9">Belongs to the MurCDEF family.</text>
</comment>
<dbReference type="EC" id="6.3.2.9" evidence="9 10"/>
<evidence type="ECO:0000256" key="2">
    <source>
        <dbReference type="ARBA" id="ARBA00004752"/>
    </source>
</evidence>
<dbReference type="PANTHER" id="PTHR43692:SF1">
    <property type="entry name" value="UDP-N-ACETYLMURAMOYLALANINE--D-GLUTAMATE LIGASE"/>
    <property type="match status" value="1"/>
</dbReference>
<comment type="function">
    <text evidence="9 10">Cell wall formation. Catalyzes the addition of glutamate to the nucleotide precursor UDP-N-acetylmuramoyl-L-alanine (UMA).</text>
</comment>
<dbReference type="GO" id="GO:0005737">
    <property type="term" value="C:cytoplasm"/>
    <property type="evidence" value="ECO:0007669"/>
    <property type="project" value="UniProtKB-SubCell"/>
</dbReference>
<keyword evidence="7 9" id="KW-0067">ATP-binding</keyword>
<evidence type="ECO:0000256" key="7">
    <source>
        <dbReference type="ARBA" id="ARBA00022840"/>
    </source>
</evidence>
<dbReference type="SUPFAM" id="SSF51984">
    <property type="entry name" value="MurCD N-terminal domain"/>
    <property type="match status" value="1"/>
</dbReference>
<keyword evidence="4 9" id="KW-0436">Ligase</keyword>
<protein>
    <recommendedName>
        <fullName evidence="9 10">UDP-N-acetylmuramoylalanine--D-glutamate ligase</fullName>
        <ecNumber evidence="9 10">6.3.2.9</ecNumber>
    </recommendedName>
    <alternativeName>
        <fullName evidence="9">D-glutamic acid-adding enzyme</fullName>
    </alternativeName>
    <alternativeName>
        <fullName evidence="9">UDP-N-acetylmuramoyl-L-alanyl-D-glutamate synthetase</fullName>
    </alternativeName>
</protein>
<dbReference type="Pfam" id="PF21799">
    <property type="entry name" value="MurD-like_N"/>
    <property type="match status" value="1"/>
</dbReference>
<evidence type="ECO:0000256" key="3">
    <source>
        <dbReference type="ARBA" id="ARBA00022490"/>
    </source>
</evidence>
<feature type="domain" description="Mur ligase C-terminal" evidence="11">
    <location>
        <begin position="321"/>
        <end position="426"/>
    </location>
</feature>
<dbReference type="Gene3D" id="3.40.1190.10">
    <property type="entry name" value="Mur-like, catalytic domain"/>
    <property type="match status" value="1"/>
</dbReference>
<dbReference type="SUPFAM" id="SSF53244">
    <property type="entry name" value="MurD-like peptide ligases, peptide-binding domain"/>
    <property type="match status" value="1"/>
</dbReference>
<feature type="domain" description="Mur ligase central" evidence="12">
    <location>
        <begin position="121"/>
        <end position="298"/>
    </location>
</feature>
<keyword evidence="6 9" id="KW-0547">Nucleotide-binding</keyword>
<dbReference type="Pfam" id="PF02875">
    <property type="entry name" value="Mur_ligase_C"/>
    <property type="match status" value="1"/>
</dbReference>
<keyword evidence="9 10" id="KW-0573">Peptidoglycan synthesis</keyword>
<dbReference type="Proteomes" id="UP000664277">
    <property type="component" value="Unassembled WGS sequence"/>
</dbReference>
<dbReference type="InterPro" id="IPR013221">
    <property type="entry name" value="Mur_ligase_cen"/>
</dbReference>
<dbReference type="InterPro" id="IPR018109">
    <property type="entry name" value="Folylpolyglutamate_synth_CS"/>
</dbReference>
<dbReference type="HAMAP" id="MF_00639">
    <property type="entry name" value="MurD"/>
    <property type="match status" value="1"/>
</dbReference>
<keyword evidence="9 10" id="KW-0133">Cell shape</keyword>
<dbReference type="AlphaFoldDB" id="A0A8J7PHP2"/>